<evidence type="ECO:0000256" key="1">
    <source>
        <dbReference type="ARBA" id="ARBA00022723"/>
    </source>
</evidence>
<dbReference type="OrthoDB" id="5282002at2759"/>
<accession>A0A6J0PHF7</accession>
<dbReference type="RefSeq" id="XP_019705377.1">
    <property type="nucleotide sequence ID" value="XM_019849818.2"/>
</dbReference>
<dbReference type="SUPFAM" id="SSF144232">
    <property type="entry name" value="HIT/MYND zinc finger-like"/>
    <property type="match status" value="1"/>
</dbReference>
<dbReference type="Pfam" id="PF01753">
    <property type="entry name" value="zf-MYND"/>
    <property type="match status" value="1"/>
</dbReference>
<keyword evidence="1" id="KW-0479">Metal-binding</keyword>
<proteinExistence type="predicted"/>
<sequence length="302" mass="33727">MECAARGRGEPCAPGPPTRRCGLCGAVAYCSPSHQALHWNEHKEECARLEEHMKHADLLNDFPFTFSMEATRSVTRCSFLMSKGLHQIGLWKSECSCKPTVVSTNYSWMVDDWKLPSSLCPCTATYHIPLLSTLSYSKFNFGSWQQIVHTLFRDGMTFELCKYVNCSEESCPCRSSCIDSGTGGSNGQTSKVTLKLHKGFYHDRYIDIIKDSYPQLIVAPNAGVAAYANWLPTIKLIKEMGVPAVFSDFCEEAAYLGARCISTTTCQPLKLPIQINPFRQPMEVVDSALYLPCYSNCFLFGI</sequence>
<organism evidence="6 7">
    <name type="scientific">Elaeis guineensis var. tenera</name>
    <name type="common">Oil palm</name>
    <dbReference type="NCBI Taxonomy" id="51953"/>
    <lineage>
        <taxon>Eukaryota</taxon>
        <taxon>Viridiplantae</taxon>
        <taxon>Streptophyta</taxon>
        <taxon>Embryophyta</taxon>
        <taxon>Tracheophyta</taxon>
        <taxon>Spermatophyta</taxon>
        <taxon>Magnoliopsida</taxon>
        <taxon>Liliopsida</taxon>
        <taxon>Arecaceae</taxon>
        <taxon>Arecoideae</taxon>
        <taxon>Cocoseae</taxon>
        <taxon>Elaeidinae</taxon>
        <taxon>Elaeis</taxon>
    </lineage>
</organism>
<reference evidence="7" key="1">
    <citation type="submission" date="2025-08" db="UniProtKB">
        <authorList>
            <consortium name="RefSeq"/>
        </authorList>
    </citation>
    <scope>IDENTIFICATION</scope>
</reference>
<dbReference type="PROSITE" id="PS50865">
    <property type="entry name" value="ZF_MYND_2"/>
    <property type="match status" value="1"/>
</dbReference>
<evidence type="ECO:0000313" key="6">
    <source>
        <dbReference type="Proteomes" id="UP000504607"/>
    </source>
</evidence>
<dbReference type="Pfam" id="PF20179">
    <property type="entry name" value="MSS51_C"/>
    <property type="match status" value="1"/>
</dbReference>
<evidence type="ECO:0000259" key="5">
    <source>
        <dbReference type="PROSITE" id="PS50865"/>
    </source>
</evidence>
<keyword evidence="3" id="KW-0862">Zinc</keyword>
<feature type="domain" description="MYND-type" evidence="5">
    <location>
        <begin position="3"/>
        <end position="46"/>
    </location>
</feature>
<dbReference type="InterPro" id="IPR046824">
    <property type="entry name" value="Mss51-like_C"/>
</dbReference>
<protein>
    <submittedName>
        <fullName evidence="7">Uncharacterized protein LOC105042930 isoform X2</fullName>
    </submittedName>
</protein>
<dbReference type="Gene3D" id="6.10.140.2220">
    <property type="match status" value="1"/>
</dbReference>
<gene>
    <name evidence="7" type="primary">LOC105042930</name>
</gene>
<dbReference type="PANTHER" id="PTHR47570">
    <property type="entry name" value="ZINC ION BINDING PROTEIN"/>
    <property type="match status" value="1"/>
</dbReference>
<evidence type="ECO:0000313" key="7">
    <source>
        <dbReference type="RefSeq" id="XP_019705377.1"/>
    </source>
</evidence>
<keyword evidence="6" id="KW-1185">Reference proteome</keyword>
<dbReference type="GO" id="GO:0008270">
    <property type="term" value="F:zinc ion binding"/>
    <property type="evidence" value="ECO:0007669"/>
    <property type="project" value="UniProtKB-KW"/>
</dbReference>
<dbReference type="Proteomes" id="UP000504607">
    <property type="component" value="Chromosome 4"/>
</dbReference>
<dbReference type="AlphaFoldDB" id="A0A6J0PHF7"/>
<keyword evidence="2 4" id="KW-0863">Zinc-finger</keyword>
<evidence type="ECO:0000256" key="4">
    <source>
        <dbReference type="PROSITE-ProRule" id="PRU00134"/>
    </source>
</evidence>
<name>A0A6J0PHF7_ELAGV</name>
<evidence type="ECO:0000256" key="2">
    <source>
        <dbReference type="ARBA" id="ARBA00022771"/>
    </source>
</evidence>
<dbReference type="InterPro" id="IPR002893">
    <property type="entry name" value="Znf_MYND"/>
</dbReference>
<evidence type="ECO:0000256" key="3">
    <source>
        <dbReference type="ARBA" id="ARBA00022833"/>
    </source>
</evidence>
<dbReference type="PANTHER" id="PTHR47570:SF1">
    <property type="entry name" value="ZINC ION BINDING PROTEIN"/>
    <property type="match status" value="1"/>
</dbReference>